<dbReference type="EMBL" id="WWEO01000038">
    <property type="protein sequence ID" value="NCD68557.1"/>
    <property type="molecule type" value="Genomic_DNA"/>
</dbReference>
<evidence type="ECO:0000313" key="3">
    <source>
        <dbReference type="Proteomes" id="UP000638732"/>
    </source>
</evidence>
<dbReference type="Pfam" id="PF14534">
    <property type="entry name" value="DUF4440"/>
    <property type="match status" value="1"/>
</dbReference>
<comment type="caution">
    <text evidence="2">The sequence shown here is derived from an EMBL/GenBank/DDBJ whole genome shotgun (WGS) entry which is preliminary data.</text>
</comment>
<sequence length="144" mass="15896">MKAIFLIAFIIPTLNGLGQTPAEAGVLELSKKVFNWEVDNRIDSLANLLDVKFTAFTSSGDKQTKEQYLAVLRSGNVVHNSIEVEESTATVVSNTATVAGKGRFRITVNGNKRNIHLSYLEVFIRLNEHTPWKMLALHAGLLSN</sequence>
<evidence type="ECO:0000313" key="2">
    <source>
        <dbReference type="EMBL" id="NCD68557.1"/>
    </source>
</evidence>
<name>A0A966DSS9_9SPHI</name>
<organism evidence="2 3">
    <name type="scientific">Mucilaginibacter agri</name>
    <dbReference type="NCBI Taxonomy" id="2695265"/>
    <lineage>
        <taxon>Bacteria</taxon>
        <taxon>Pseudomonadati</taxon>
        <taxon>Bacteroidota</taxon>
        <taxon>Sphingobacteriia</taxon>
        <taxon>Sphingobacteriales</taxon>
        <taxon>Sphingobacteriaceae</taxon>
        <taxon>Mucilaginibacter</taxon>
    </lineage>
</organism>
<accession>A0A966DSS9</accession>
<reference evidence="2" key="2">
    <citation type="submission" date="2020-10" db="EMBL/GenBank/DDBJ databases">
        <title>Mucilaginibacter sp. nov., isolated from soil.</title>
        <authorList>
            <person name="Jeon C.O."/>
        </authorList>
    </citation>
    <scope>NUCLEOTIDE SEQUENCE</scope>
    <source>
        <strain evidence="2">R11</strain>
    </source>
</reference>
<dbReference type="Proteomes" id="UP000638732">
    <property type="component" value="Unassembled WGS sequence"/>
</dbReference>
<dbReference type="InterPro" id="IPR027843">
    <property type="entry name" value="DUF4440"/>
</dbReference>
<evidence type="ECO:0000259" key="1">
    <source>
        <dbReference type="Pfam" id="PF14534"/>
    </source>
</evidence>
<dbReference type="SUPFAM" id="SSF54427">
    <property type="entry name" value="NTF2-like"/>
    <property type="match status" value="1"/>
</dbReference>
<gene>
    <name evidence="2" type="ORF">GSY63_04225</name>
</gene>
<keyword evidence="3" id="KW-1185">Reference proteome</keyword>
<dbReference type="AlphaFoldDB" id="A0A966DSS9"/>
<reference evidence="2" key="1">
    <citation type="submission" date="2020-01" db="EMBL/GenBank/DDBJ databases">
        <authorList>
            <person name="Seo Y.L."/>
        </authorList>
    </citation>
    <scope>NUCLEOTIDE SEQUENCE</scope>
    <source>
        <strain evidence="2">R11</strain>
    </source>
</reference>
<protein>
    <submittedName>
        <fullName evidence="2">DUF4440 domain-containing protein</fullName>
    </submittedName>
</protein>
<dbReference type="Gene3D" id="3.10.450.50">
    <property type="match status" value="1"/>
</dbReference>
<dbReference type="InterPro" id="IPR032710">
    <property type="entry name" value="NTF2-like_dom_sf"/>
</dbReference>
<proteinExistence type="predicted"/>
<dbReference type="RefSeq" id="WP_166584580.1">
    <property type="nucleotide sequence ID" value="NZ_WWEO01000038.1"/>
</dbReference>
<feature type="domain" description="DUF4440" evidence="1">
    <location>
        <begin position="27"/>
        <end position="134"/>
    </location>
</feature>